<protein>
    <submittedName>
        <fullName evidence="2">S-adenosyl-L-methionine-dependent methyltransferase</fullName>
    </submittedName>
</protein>
<dbReference type="SUPFAM" id="SSF53335">
    <property type="entry name" value="S-adenosyl-L-methionine-dependent methyltransferases"/>
    <property type="match status" value="1"/>
</dbReference>
<accession>A0AAJ0F1Y5</accession>
<dbReference type="CDD" id="cd02440">
    <property type="entry name" value="AdoMet_MTases"/>
    <property type="match status" value="1"/>
</dbReference>
<proteinExistence type="inferred from homology"/>
<evidence type="ECO:0000313" key="3">
    <source>
        <dbReference type="Proteomes" id="UP001239445"/>
    </source>
</evidence>
<dbReference type="GO" id="GO:0008168">
    <property type="term" value="F:methyltransferase activity"/>
    <property type="evidence" value="ECO:0007669"/>
    <property type="project" value="UniProtKB-KW"/>
</dbReference>
<dbReference type="GO" id="GO:0032259">
    <property type="term" value="P:methylation"/>
    <property type="evidence" value="ECO:0007669"/>
    <property type="project" value="UniProtKB-KW"/>
</dbReference>
<dbReference type="Proteomes" id="UP001239445">
    <property type="component" value="Unassembled WGS sequence"/>
</dbReference>
<name>A0AAJ0F1Y5_9PEZI</name>
<dbReference type="PANTHER" id="PTHR43591:SF24">
    <property type="entry name" value="2-METHOXY-6-POLYPRENYL-1,4-BENZOQUINOL METHYLASE, MITOCHONDRIAL"/>
    <property type="match status" value="1"/>
</dbReference>
<comment type="similarity">
    <text evidence="1">Belongs to the methyltransferase superfamily. LaeA methyltransferase family.</text>
</comment>
<dbReference type="Gene3D" id="3.40.50.150">
    <property type="entry name" value="Vaccinia Virus protein VP39"/>
    <property type="match status" value="1"/>
</dbReference>
<dbReference type="PANTHER" id="PTHR43591">
    <property type="entry name" value="METHYLTRANSFERASE"/>
    <property type="match status" value="1"/>
</dbReference>
<sequence>MNTDTAKSPRGFYSLPSHLEGDNRRLNQQHEVFRLILSSSLLHTPVSSCFQGFVLDVGTGTGIWATEFAAEHPNAQVTGIDLFDPLKSAKGVPPNCAFGVANAEGSDEEWDSVVPPGSFDLIHTRMFLMILRDARTVVERIFRALRPGGRVEFQEKQDPYRSDDPSPEAQDTPLLRHARLRVEAAARCGLDRAVARLIPMWMAEIGFEEIEAVEYKIPIGPWMEGEAMKIAGTKYLECLEWGTLGFSKTIFIKGLGWTEEQVLGNVRGAVNDLGNGKVYSPIMFITGRKPARSM</sequence>
<keyword evidence="3" id="KW-1185">Reference proteome</keyword>
<keyword evidence="2" id="KW-0808">Transferase</keyword>
<dbReference type="InterPro" id="IPR029063">
    <property type="entry name" value="SAM-dependent_MTases_sf"/>
</dbReference>
<organism evidence="2 3">
    <name type="scientific">Echria macrotheca</name>
    <dbReference type="NCBI Taxonomy" id="438768"/>
    <lineage>
        <taxon>Eukaryota</taxon>
        <taxon>Fungi</taxon>
        <taxon>Dikarya</taxon>
        <taxon>Ascomycota</taxon>
        <taxon>Pezizomycotina</taxon>
        <taxon>Sordariomycetes</taxon>
        <taxon>Sordariomycetidae</taxon>
        <taxon>Sordariales</taxon>
        <taxon>Schizotheciaceae</taxon>
        <taxon>Echria</taxon>
    </lineage>
</organism>
<dbReference type="Pfam" id="PF13489">
    <property type="entry name" value="Methyltransf_23"/>
    <property type="match status" value="1"/>
</dbReference>
<comment type="caution">
    <text evidence="2">The sequence shown here is derived from an EMBL/GenBank/DDBJ whole genome shotgun (WGS) entry which is preliminary data.</text>
</comment>
<evidence type="ECO:0000256" key="1">
    <source>
        <dbReference type="ARBA" id="ARBA00038158"/>
    </source>
</evidence>
<keyword evidence="2" id="KW-0489">Methyltransferase</keyword>
<gene>
    <name evidence="2" type="ORF">QBC47DRAFT_426039</name>
</gene>
<evidence type="ECO:0000313" key="2">
    <source>
        <dbReference type="EMBL" id="KAK1750492.1"/>
    </source>
</evidence>
<dbReference type="AlphaFoldDB" id="A0AAJ0F1Y5"/>
<dbReference type="EMBL" id="MU839846">
    <property type="protein sequence ID" value="KAK1750492.1"/>
    <property type="molecule type" value="Genomic_DNA"/>
</dbReference>
<reference evidence="2" key="1">
    <citation type="submission" date="2023-06" db="EMBL/GenBank/DDBJ databases">
        <title>Genome-scale phylogeny and comparative genomics of the fungal order Sordariales.</title>
        <authorList>
            <consortium name="Lawrence Berkeley National Laboratory"/>
            <person name="Hensen N."/>
            <person name="Bonometti L."/>
            <person name="Westerberg I."/>
            <person name="Brannstrom I.O."/>
            <person name="Guillou S."/>
            <person name="Cros-Aarteil S."/>
            <person name="Calhoun S."/>
            <person name="Haridas S."/>
            <person name="Kuo A."/>
            <person name="Mondo S."/>
            <person name="Pangilinan J."/>
            <person name="Riley R."/>
            <person name="Labutti K."/>
            <person name="Andreopoulos B."/>
            <person name="Lipzen A."/>
            <person name="Chen C."/>
            <person name="Yanf M."/>
            <person name="Daum C."/>
            <person name="Ng V."/>
            <person name="Clum A."/>
            <person name="Steindorff A."/>
            <person name="Ohm R."/>
            <person name="Martin F."/>
            <person name="Silar P."/>
            <person name="Natvig D."/>
            <person name="Lalanne C."/>
            <person name="Gautier V."/>
            <person name="Ament-Velasquez S.L."/>
            <person name="Kruys A."/>
            <person name="Hutchinson M.I."/>
            <person name="Powell A.J."/>
            <person name="Barry K."/>
            <person name="Miller A.N."/>
            <person name="Grigoriev I.V."/>
            <person name="Debuchy R."/>
            <person name="Gladieux P."/>
            <person name="Thoren M.H."/>
            <person name="Johannesson H."/>
        </authorList>
    </citation>
    <scope>NUCLEOTIDE SEQUENCE</scope>
    <source>
        <strain evidence="2">PSN4</strain>
    </source>
</reference>